<dbReference type="AlphaFoldDB" id="A0A8X6IEM8"/>
<accession>A0A8X6IEM8</accession>
<proteinExistence type="predicted"/>
<organism evidence="1 2">
    <name type="scientific">Nephila pilipes</name>
    <name type="common">Giant wood spider</name>
    <name type="synonym">Nephila maculata</name>
    <dbReference type="NCBI Taxonomy" id="299642"/>
    <lineage>
        <taxon>Eukaryota</taxon>
        <taxon>Metazoa</taxon>
        <taxon>Ecdysozoa</taxon>
        <taxon>Arthropoda</taxon>
        <taxon>Chelicerata</taxon>
        <taxon>Arachnida</taxon>
        <taxon>Araneae</taxon>
        <taxon>Araneomorphae</taxon>
        <taxon>Entelegynae</taxon>
        <taxon>Araneoidea</taxon>
        <taxon>Nephilidae</taxon>
        <taxon>Nephila</taxon>
    </lineage>
</organism>
<evidence type="ECO:0000313" key="1">
    <source>
        <dbReference type="EMBL" id="GFS39953.1"/>
    </source>
</evidence>
<evidence type="ECO:0000313" key="2">
    <source>
        <dbReference type="Proteomes" id="UP000887013"/>
    </source>
</evidence>
<dbReference type="Proteomes" id="UP000887013">
    <property type="component" value="Unassembled WGS sequence"/>
</dbReference>
<keyword evidence="2" id="KW-1185">Reference proteome</keyword>
<sequence length="181" mass="20144">MVIDLVIETFLYLLYWVVLGSDMPSLFEIIGYSIAVQLLKVCGLLEFPIGDNLNGCGSEEFEENSTHDNVSIVSPFNVSKVCQVAELKVHLAPDRKDIILRPQKQSTRNSIPIVHSEVVYSFCQALSLRARLAPVESRVIFNPQKSSTKNKITPVVHSEIVYNICLALNLKAELAPQKGDC</sequence>
<name>A0A8X6IEM8_NEPPI</name>
<gene>
    <name evidence="1" type="ORF">NPIL_34711</name>
</gene>
<dbReference type="EMBL" id="BMAW01089457">
    <property type="protein sequence ID" value="GFS39953.1"/>
    <property type="molecule type" value="Genomic_DNA"/>
</dbReference>
<reference evidence="1" key="1">
    <citation type="submission" date="2020-08" db="EMBL/GenBank/DDBJ databases">
        <title>Multicomponent nature underlies the extraordinary mechanical properties of spider dragline silk.</title>
        <authorList>
            <person name="Kono N."/>
            <person name="Nakamura H."/>
            <person name="Mori M."/>
            <person name="Yoshida Y."/>
            <person name="Ohtoshi R."/>
            <person name="Malay A.D."/>
            <person name="Moran D.A.P."/>
            <person name="Tomita M."/>
            <person name="Numata K."/>
            <person name="Arakawa K."/>
        </authorList>
    </citation>
    <scope>NUCLEOTIDE SEQUENCE</scope>
</reference>
<protein>
    <submittedName>
        <fullName evidence="1">Uncharacterized protein</fullName>
    </submittedName>
</protein>
<comment type="caution">
    <text evidence="1">The sequence shown here is derived from an EMBL/GenBank/DDBJ whole genome shotgun (WGS) entry which is preliminary data.</text>
</comment>